<evidence type="ECO:0000256" key="1">
    <source>
        <dbReference type="SAM" id="Coils"/>
    </source>
</evidence>
<reference evidence="2 3" key="1">
    <citation type="submission" date="2020-01" db="EMBL/GenBank/DDBJ databases">
        <title>Complete genome sequence of Mycoplasma felis strain Myco-2.</title>
        <authorList>
            <person name="Kinoshita Y."/>
            <person name="Niwa H."/>
            <person name="Uchida-Fujii E."/>
            <person name="Nukada T."/>
        </authorList>
    </citation>
    <scope>NUCLEOTIDE SEQUENCE [LARGE SCALE GENOMIC DNA]</scope>
    <source>
        <strain evidence="2 3">Myco-2</strain>
    </source>
</reference>
<protein>
    <submittedName>
        <fullName evidence="2">Uncharacterized protein</fullName>
    </submittedName>
</protein>
<dbReference type="RefSeq" id="WP_051619505.1">
    <property type="nucleotide sequence ID" value="NZ_AP022325.1"/>
</dbReference>
<keyword evidence="1" id="KW-0175">Coiled coil</keyword>
<proteinExistence type="predicted"/>
<feature type="coiled-coil region" evidence="1">
    <location>
        <begin position="85"/>
        <end position="112"/>
    </location>
</feature>
<accession>A0A809SEZ9</accession>
<keyword evidence="3" id="KW-1185">Reference proteome</keyword>
<dbReference type="NCBIfam" id="NF045935">
    <property type="entry name" value="MSC_0621_epsi"/>
    <property type="match status" value="1"/>
</dbReference>
<dbReference type="GeneID" id="89496736"/>
<evidence type="ECO:0000313" key="3">
    <source>
        <dbReference type="Proteomes" id="UP000464317"/>
    </source>
</evidence>
<evidence type="ECO:0000313" key="2">
    <source>
        <dbReference type="EMBL" id="BBU47808.1"/>
    </source>
</evidence>
<name>A0A809SEZ9_9BACT</name>
<organism evidence="2 3">
    <name type="scientific">Mycoplasmopsis felis</name>
    <dbReference type="NCBI Taxonomy" id="33923"/>
    <lineage>
        <taxon>Bacteria</taxon>
        <taxon>Bacillati</taxon>
        <taxon>Mycoplasmatota</taxon>
        <taxon>Mycoplasmoidales</taxon>
        <taxon>Metamycoplasmataceae</taxon>
        <taxon>Mycoplasmopsis</taxon>
    </lineage>
</organism>
<dbReference type="AlphaFoldDB" id="A0A809SEZ9"/>
<dbReference type="Proteomes" id="UP000464317">
    <property type="component" value="Chromosome"/>
</dbReference>
<dbReference type="EMBL" id="AP022325">
    <property type="protein sequence ID" value="BBU47808.1"/>
    <property type="molecule type" value="Genomic_DNA"/>
</dbReference>
<gene>
    <name evidence="2" type="ORF">JPM2_5010</name>
</gene>
<dbReference type="KEGG" id="mfel:JPM2_5010"/>
<sequence length="150" mass="18158">MSKKIIMSFLDNKVLKLKNYELYLNHNEELDWIKITDKSISAFSRMLIKLHNKEKDNTFYLFLKNLNIVDTGQEILVKSFSDIHFYKHSKHKQNYKQEIKELKKEISKLQTALYLGLSIDDIIELEEYTDLLYEYELKQLLNIKERENYE</sequence>